<feature type="domain" description="Peptidase A2" evidence="10">
    <location>
        <begin position="318"/>
        <end position="332"/>
    </location>
</feature>
<dbReference type="WBParaSite" id="SRDH1_75850.1">
    <property type="protein sequence ID" value="SRDH1_75850.1"/>
    <property type="gene ID" value="SRDH1_75850"/>
</dbReference>
<dbReference type="GO" id="GO:0004190">
    <property type="term" value="F:aspartic-type endopeptidase activity"/>
    <property type="evidence" value="ECO:0007669"/>
    <property type="project" value="InterPro"/>
</dbReference>
<dbReference type="WBParaSite" id="SRDH1_75850.2">
    <property type="protein sequence ID" value="SRDH1_75850.2"/>
    <property type="gene ID" value="SRDH1_75850"/>
</dbReference>
<dbReference type="InterPro" id="IPR012337">
    <property type="entry name" value="RNaseH-like_sf"/>
</dbReference>
<keyword evidence="6" id="KW-0255">Endonuclease</keyword>
<dbReference type="Proteomes" id="UP000050792">
    <property type="component" value="Unassembled WGS sequence"/>
</dbReference>
<dbReference type="GO" id="GO:0003964">
    <property type="term" value="F:RNA-directed DNA polymerase activity"/>
    <property type="evidence" value="ECO:0007669"/>
    <property type="project" value="UniProtKB-KW"/>
</dbReference>
<dbReference type="InterPro" id="IPR055469">
    <property type="entry name" value="DUF7041"/>
</dbReference>
<evidence type="ECO:0000256" key="3">
    <source>
        <dbReference type="ARBA" id="ARBA00022679"/>
    </source>
</evidence>
<evidence type="ECO:0000256" key="9">
    <source>
        <dbReference type="SAM" id="MobiDB-lite"/>
    </source>
</evidence>
<feature type="domain" description="Integrase catalytic" evidence="12">
    <location>
        <begin position="1017"/>
        <end position="1188"/>
    </location>
</feature>
<evidence type="ECO:0000256" key="4">
    <source>
        <dbReference type="ARBA" id="ARBA00022695"/>
    </source>
</evidence>
<dbReference type="PROSITE" id="PS50175">
    <property type="entry name" value="ASP_PROT_RETROV"/>
    <property type="match status" value="1"/>
</dbReference>
<organism evidence="13 15">
    <name type="scientific">Schistosoma rodhaini</name>
    <dbReference type="NCBI Taxonomy" id="6188"/>
    <lineage>
        <taxon>Eukaryota</taxon>
        <taxon>Metazoa</taxon>
        <taxon>Spiralia</taxon>
        <taxon>Lophotrochozoa</taxon>
        <taxon>Platyhelminthes</taxon>
        <taxon>Trematoda</taxon>
        <taxon>Digenea</taxon>
        <taxon>Strigeidida</taxon>
        <taxon>Schistosomatoidea</taxon>
        <taxon>Schistosomatidae</taxon>
        <taxon>Schistosoma</taxon>
    </lineage>
</organism>
<evidence type="ECO:0000313" key="15">
    <source>
        <dbReference type="WBParaSite" id="SRDH1_75850.2"/>
    </source>
</evidence>
<dbReference type="Gene3D" id="1.10.340.70">
    <property type="match status" value="1"/>
</dbReference>
<evidence type="ECO:0000256" key="6">
    <source>
        <dbReference type="ARBA" id="ARBA00022759"/>
    </source>
</evidence>
<dbReference type="Gene3D" id="3.30.420.10">
    <property type="entry name" value="Ribonuclease H-like superfamily/Ribonuclease H"/>
    <property type="match status" value="1"/>
</dbReference>
<dbReference type="Gene3D" id="3.10.20.370">
    <property type="match status" value="1"/>
</dbReference>
<evidence type="ECO:0000256" key="7">
    <source>
        <dbReference type="ARBA" id="ARBA00022801"/>
    </source>
</evidence>
<dbReference type="FunFam" id="3.30.70.270:FF:000164">
    <property type="match status" value="1"/>
</dbReference>
<evidence type="ECO:0000256" key="1">
    <source>
        <dbReference type="ARBA" id="ARBA00012493"/>
    </source>
</evidence>
<evidence type="ECO:0000259" key="11">
    <source>
        <dbReference type="PROSITE" id="PS50878"/>
    </source>
</evidence>
<name>A0AA85G3T7_9TREM</name>
<dbReference type="PANTHER" id="PTHR37984:SF5">
    <property type="entry name" value="PROTEIN NYNRIN-LIKE"/>
    <property type="match status" value="1"/>
</dbReference>
<feature type="region of interest" description="Disordered" evidence="9">
    <location>
        <begin position="1284"/>
        <end position="1319"/>
    </location>
</feature>
<dbReference type="FunFam" id="2.40.70.10:FF:000130">
    <property type="entry name" value="Retrovirus-related Pol polyprotein from transposon opus-like Protein"/>
    <property type="match status" value="1"/>
</dbReference>
<feature type="domain" description="Reverse transcriptase" evidence="11">
    <location>
        <begin position="496"/>
        <end position="673"/>
    </location>
</feature>
<feature type="compositionally biased region" description="Basic and acidic residues" evidence="9">
    <location>
        <begin position="1284"/>
        <end position="1295"/>
    </location>
</feature>
<proteinExistence type="predicted"/>
<sequence length="1371" mass="155295">MFSSESEDISQDNDRTELHALNVINVPPFSRVNPRIWFAQVEVQFQRRNIRSQQSKYSFVLGILPTEVASEVSDLIDNVPVSNAYDQLKQAIIQRTSLSDEKKLQQLLHECELGDKSPSQLLRHMRQLAEPFKVGDIFLREIWLQRLPTVVRQILCASNQSLDLEVLASMADKVLEVTPSTTPYVQAISQTSSDTKTPNIASLTAELSDLRTQHARTVASLENKLDTLQSIISNLTSRKSRSSFQGTKNRDNSRTKKNDNICWYHRKYGDKARKCVTSCKFFRSFSSPKDVNQAVVPTNVTGHATSHLFHVLDKTSGYKFLVDTGAEVSVIPVTLAKKPISKCGKYSLRAANKTEIKTFGEQLLTLDLGIRRRLNWVFIIADVRHPILGADFLSSYNLLVDVKKRKLIDSCTKLQVHGIQSHYHIHSIKINTPVNDIFANILSKFPKLTKPDYSENTIQHSVVHRIITKNQPVSARPRRLPPDKLAVAKAEFEHMMRLGIIRPSSSSWASPLHMVPKRDQDWRPCGDYRSLNNLTLPDRYPIPHLHDFSLTLHGKQIFSKIDLVRAYHQIPVASEDVAKTAIITPFGLFEFLRMPFGLKNAAQTFQRFMDEVTKGLDFVFVYIDDVLIASSSFHEHIDHLHQLFERFQRFGIVINPSKCIFGVEGLEFLGHSIDKHGIKPLDAKIEAIKNFPEPDSLNKLRRFLGMFNFYRRFIPHCSDILQPLTEALKGKAKKFTLSSEAKDAFTAAKTAIASTTMLTYLSPDPEATLILCTDASQAAVGAVLQQRVNNEVKPLAFFSKKLEPAQTRYSTFGRELLAVYLAVKHFKHLLQGRDFVIFTDHKPLTYAFNAKSDRYSPRETRQLDYISQFSTNIQFIKGESNVVADTLSRFDIDAICSTKGIDLLDIARLQVDDPDLAACKQNSSLVLKSIPIAHSDSTIICDTSTGIPRPFVPIAYRKKVFDCLHSLSHPGVRATARLIGERFVWPKMNSNIKEWTRNCLQCQRSKVHRHTITTPSTFNLPDHRFQHVHVDLVGPLPPSNGFTYIFTAVDRFTRWPIACPIRDISAENIAAVFLDRWISNFGVPSTVTSDRGSQFQSHLFNEFTRILGIHHITTTAYHPAANGLVERFHRQLKSSWMVQPDVTRWSEFLPLILLSIRSTIKEDLQCTPAQLVYGTNLTLPGQLVTHKGTSVCTDPSSFCERLMSHMNSIKPVAPRPVFLKEQISKHLNTCKFVFVRVDSVRRPLQHPYEGPYEVVDRQAKYFTIKKNGKKETVAIDRLKPAFIESETHNSRKPSKDNNCTTQLPAFPANSSPTSVKSPTQTMCDANVMAPTNLVPNSTTLPISKTTRTGRQVHIPKRYAEFITKSSFDHIL</sequence>
<dbReference type="GO" id="GO:0006508">
    <property type="term" value="P:proteolysis"/>
    <property type="evidence" value="ECO:0007669"/>
    <property type="project" value="UniProtKB-KW"/>
</dbReference>
<dbReference type="InterPro" id="IPR001969">
    <property type="entry name" value="Aspartic_peptidase_AS"/>
</dbReference>
<dbReference type="InterPro" id="IPR043502">
    <property type="entry name" value="DNA/RNA_pol_sf"/>
</dbReference>
<dbReference type="Gene3D" id="3.30.70.270">
    <property type="match status" value="2"/>
</dbReference>
<dbReference type="InterPro" id="IPR041373">
    <property type="entry name" value="RT_RNaseH"/>
</dbReference>
<dbReference type="PANTHER" id="PTHR37984">
    <property type="entry name" value="PROTEIN CBG26694"/>
    <property type="match status" value="1"/>
</dbReference>
<dbReference type="Pfam" id="PF17917">
    <property type="entry name" value="RT_RNaseH"/>
    <property type="match status" value="1"/>
</dbReference>
<feature type="compositionally biased region" description="Polar residues" evidence="9">
    <location>
        <begin position="1296"/>
        <end position="1319"/>
    </location>
</feature>
<dbReference type="InterPro" id="IPR041588">
    <property type="entry name" value="Integrase_H2C2"/>
</dbReference>
<keyword evidence="13" id="KW-1185">Reference proteome</keyword>
<keyword evidence="2" id="KW-0645">Protease</keyword>
<dbReference type="Pfam" id="PF23055">
    <property type="entry name" value="DUF7041"/>
    <property type="match status" value="1"/>
</dbReference>
<keyword evidence="4" id="KW-0548">Nucleotidyltransferase</keyword>
<dbReference type="Gene3D" id="3.10.10.10">
    <property type="entry name" value="HIV Type 1 Reverse Transcriptase, subunit A, domain 1"/>
    <property type="match status" value="1"/>
</dbReference>
<dbReference type="SUPFAM" id="SSF50630">
    <property type="entry name" value="Acid proteases"/>
    <property type="match status" value="1"/>
</dbReference>
<keyword evidence="7" id="KW-0378">Hydrolase</keyword>
<dbReference type="PROSITE" id="PS50994">
    <property type="entry name" value="INTEGRASE"/>
    <property type="match status" value="1"/>
</dbReference>
<evidence type="ECO:0000256" key="2">
    <source>
        <dbReference type="ARBA" id="ARBA00022670"/>
    </source>
</evidence>
<evidence type="ECO:0000256" key="5">
    <source>
        <dbReference type="ARBA" id="ARBA00022722"/>
    </source>
</evidence>
<dbReference type="Gene3D" id="2.40.70.10">
    <property type="entry name" value="Acid Proteases"/>
    <property type="match status" value="1"/>
</dbReference>
<dbReference type="InterPro" id="IPR050951">
    <property type="entry name" value="Retrovirus_Pol_polyprotein"/>
</dbReference>
<dbReference type="EC" id="2.7.7.49" evidence="1"/>
<dbReference type="FunFam" id="3.10.20.370:FF:000001">
    <property type="entry name" value="Retrovirus-related Pol polyprotein from transposon 17.6-like protein"/>
    <property type="match status" value="1"/>
</dbReference>
<evidence type="ECO:0000256" key="8">
    <source>
        <dbReference type="ARBA" id="ARBA00022918"/>
    </source>
</evidence>
<reference evidence="13" key="1">
    <citation type="submission" date="2022-06" db="EMBL/GenBank/DDBJ databases">
        <authorList>
            <person name="Berger JAMES D."/>
            <person name="Berger JAMES D."/>
        </authorList>
    </citation>
    <scope>NUCLEOTIDE SEQUENCE [LARGE SCALE GENOMIC DNA]</scope>
</reference>
<dbReference type="InterPro" id="IPR001995">
    <property type="entry name" value="Peptidase_A2_cat"/>
</dbReference>
<dbReference type="Pfam" id="PF00078">
    <property type="entry name" value="RVT_1"/>
    <property type="match status" value="1"/>
</dbReference>
<dbReference type="FunFam" id="3.30.420.10:FF:000032">
    <property type="entry name" value="Retrovirus-related Pol polyprotein from transposon 297-like Protein"/>
    <property type="match status" value="1"/>
</dbReference>
<dbReference type="FunFam" id="3.10.10.10:FF:000007">
    <property type="entry name" value="Retrovirus-related Pol polyprotein from transposon 17.6-like Protein"/>
    <property type="match status" value="1"/>
</dbReference>
<dbReference type="InterPro" id="IPR036397">
    <property type="entry name" value="RNaseH_sf"/>
</dbReference>
<evidence type="ECO:0000313" key="13">
    <source>
        <dbReference type="Proteomes" id="UP000050792"/>
    </source>
</evidence>
<dbReference type="CDD" id="cd01647">
    <property type="entry name" value="RT_LTR"/>
    <property type="match status" value="1"/>
</dbReference>
<keyword evidence="5" id="KW-0540">Nuclease</keyword>
<evidence type="ECO:0000259" key="12">
    <source>
        <dbReference type="PROSITE" id="PS50994"/>
    </source>
</evidence>
<dbReference type="GO" id="GO:0003676">
    <property type="term" value="F:nucleic acid binding"/>
    <property type="evidence" value="ECO:0007669"/>
    <property type="project" value="InterPro"/>
</dbReference>
<protein>
    <recommendedName>
        <fullName evidence="1">RNA-directed DNA polymerase</fullName>
        <ecNumber evidence="1">2.7.7.49</ecNumber>
    </recommendedName>
</protein>
<dbReference type="FunFam" id="1.10.340.70:FF:000006">
    <property type="entry name" value="Retrovirus-related Pol polyprotein from transposon 297-like Protein"/>
    <property type="match status" value="1"/>
</dbReference>
<dbReference type="Pfam" id="PF17921">
    <property type="entry name" value="Integrase_H2C2"/>
    <property type="match status" value="1"/>
</dbReference>
<dbReference type="InterPro" id="IPR021109">
    <property type="entry name" value="Peptidase_aspartic_dom_sf"/>
</dbReference>
<dbReference type="SUPFAM" id="SSF56672">
    <property type="entry name" value="DNA/RNA polymerases"/>
    <property type="match status" value="1"/>
</dbReference>
<reference evidence="14 15" key="2">
    <citation type="submission" date="2023-11" db="UniProtKB">
        <authorList>
            <consortium name="WormBaseParasite"/>
        </authorList>
    </citation>
    <scope>IDENTIFICATION</scope>
</reference>
<accession>A0AA85G3T7</accession>
<keyword evidence="8" id="KW-0695">RNA-directed DNA polymerase</keyword>
<keyword evidence="3" id="KW-0808">Transferase</keyword>
<dbReference type="InterPro" id="IPR043128">
    <property type="entry name" value="Rev_trsase/Diguanyl_cyclase"/>
</dbReference>
<evidence type="ECO:0000313" key="14">
    <source>
        <dbReference type="WBParaSite" id="SRDH1_75850.1"/>
    </source>
</evidence>
<dbReference type="SUPFAM" id="SSF53098">
    <property type="entry name" value="Ribonuclease H-like"/>
    <property type="match status" value="1"/>
</dbReference>
<dbReference type="GO" id="GO:0015074">
    <property type="term" value="P:DNA integration"/>
    <property type="evidence" value="ECO:0007669"/>
    <property type="project" value="InterPro"/>
</dbReference>
<dbReference type="Pfam" id="PF00665">
    <property type="entry name" value="rve"/>
    <property type="match status" value="1"/>
</dbReference>
<evidence type="ECO:0000259" key="10">
    <source>
        <dbReference type="PROSITE" id="PS50175"/>
    </source>
</evidence>
<dbReference type="InterPro" id="IPR000477">
    <property type="entry name" value="RT_dom"/>
</dbReference>
<dbReference type="CDD" id="cd06094">
    <property type="entry name" value="RP_Saci_like"/>
    <property type="match status" value="1"/>
</dbReference>
<dbReference type="PROSITE" id="PS00141">
    <property type="entry name" value="ASP_PROTEASE"/>
    <property type="match status" value="1"/>
</dbReference>
<dbReference type="GO" id="GO:0004519">
    <property type="term" value="F:endonuclease activity"/>
    <property type="evidence" value="ECO:0007669"/>
    <property type="project" value="UniProtKB-KW"/>
</dbReference>
<dbReference type="InterPro" id="IPR034132">
    <property type="entry name" value="RP_Saci-like"/>
</dbReference>
<dbReference type="FunFam" id="3.30.70.270:FF:000020">
    <property type="entry name" value="Transposon Tf2-6 polyprotein-like Protein"/>
    <property type="match status" value="1"/>
</dbReference>
<dbReference type="InterPro" id="IPR001584">
    <property type="entry name" value="Integrase_cat-core"/>
</dbReference>
<dbReference type="CDD" id="cd09274">
    <property type="entry name" value="RNase_HI_RT_Ty3"/>
    <property type="match status" value="1"/>
</dbReference>
<dbReference type="PROSITE" id="PS50878">
    <property type="entry name" value="RT_POL"/>
    <property type="match status" value="1"/>
</dbReference>